<dbReference type="RefSeq" id="WP_115090062.1">
    <property type="nucleotide sequence ID" value="NZ_CP068107.1"/>
</dbReference>
<accession>A0A378RMZ6</accession>
<dbReference type="Proteomes" id="UP000255024">
    <property type="component" value="Unassembled WGS sequence"/>
</dbReference>
<dbReference type="InterPro" id="IPR031329">
    <property type="entry name" value="NEUT/ALK_ceramidase_N"/>
</dbReference>
<evidence type="ECO:0000259" key="1">
    <source>
        <dbReference type="Pfam" id="PF04734"/>
    </source>
</evidence>
<proteinExistence type="predicted"/>
<dbReference type="AlphaFoldDB" id="A0A378RMZ6"/>
<evidence type="ECO:0000313" key="3">
    <source>
        <dbReference type="Proteomes" id="UP000255024"/>
    </source>
</evidence>
<sequence length="476" mass="53799">MKLNDYNKIKIVFFTSIILLCLSWNTYAQDNVLYAGIAKTSLLPETKNILQGKAVHDTLYVKTIILDNKQNKVAFMIADSQGIPQFVIEEAKQKIQEATSFPIKNIVVSSTHTHSGIVASASPENFKKNKLTAYQEFLVQALTTSFTSAYNTMQPVEIAWGSFDKPDYVFNRRWYTKELNVNPLGGMDSVKMNPGSKLRPDLIKPAGPTDPQIGFIALRTLDKTPLAILANYSLHYVGGIEKNTISADYFGVFDTEVNKLLNHNKINPHFIGIMSNGTSGDVNNNDYSKKIPTYPPYEKMTAIAHNIAESLAKEYQQLNFKNWIPLHVNYEEIALEKRAPDLQLKANFSKINANKSTKQVFHSDEKYYVTRSNYYAKTYPNTFTVPIQVIQLGDLAINTIPFEVFAETGLELKARSAFAQSFTIGLANGHWGYLPTPEQHLKGGYETWLTVNRVEKNSSRIITEQIINMQNQIKKR</sequence>
<dbReference type="Pfam" id="PF04734">
    <property type="entry name" value="Ceramidase_alk"/>
    <property type="match status" value="1"/>
</dbReference>
<gene>
    <name evidence="2" type="ORF">NCTC11179_00567</name>
</gene>
<feature type="domain" description="Neutral/alkaline non-lysosomal ceramidase N-terminal" evidence="1">
    <location>
        <begin position="51"/>
        <end position="285"/>
    </location>
</feature>
<reference evidence="2 3" key="1">
    <citation type="submission" date="2018-06" db="EMBL/GenBank/DDBJ databases">
        <authorList>
            <consortium name="Pathogen Informatics"/>
            <person name="Doyle S."/>
        </authorList>
    </citation>
    <scope>NUCLEOTIDE SEQUENCE [LARGE SCALE GENOMIC DNA]</scope>
    <source>
        <strain evidence="2 3">NCTC11179</strain>
    </source>
</reference>
<dbReference type="EMBL" id="UGQL01000001">
    <property type="protein sequence ID" value="STZ27040.1"/>
    <property type="molecule type" value="Genomic_DNA"/>
</dbReference>
<keyword evidence="3" id="KW-1185">Reference proteome</keyword>
<name>A0A378RMZ6_MYROD</name>
<organism evidence="2 3">
    <name type="scientific">Myroides odoratus</name>
    <name type="common">Flavobacterium odoratum</name>
    <dbReference type="NCBI Taxonomy" id="256"/>
    <lineage>
        <taxon>Bacteria</taxon>
        <taxon>Pseudomonadati</taxon>
        <taxon>Bacteroidota</taxon>
        <taxon>Flavobacteriia</taxon>
        <taxon>Flavobacteriales</taxon>
        <taxon>Flavobacteriaceae</taxon>
        <taxon>Myroides</taxon>
    </lineage>
</organism>
<protein>
    <submittedName>
        <fullName evidence="2">Neutral/alkaline non-lysosomal ceramidase</fullName>
    </submittedName>
</protein>
<evidence type="ECO:0000313" key="2">
    <source>
        <dbReference type="EMBL" id="STZ27040.1"/>
    </source>
</evidence>